<dbReference type="EMBL" id="MIKF01000284">
    <property type="protein sequence ID" value="RTE72980.1"/>
    <property type="molecule type" value="Genomic_DNA"/>
</dbReference>
<evidence type="ECO:0000313" key="2">
    <source>
        <dbReference type="Proteomes" id="UP000287124"/>
    </source>
</evidence>
<dbReference type="AlphaFoldDB" id="A0A430LBE2"/>
<name>A0A430LBE2_9HYPO</name>
<protein>
    <submittedName>
        <fullName evidence="1">Uncharacterized protein</fullName>
    </submittedName>
</protein>
<dbReference type="Proteomes" id="UP000287124">
    <property type="component" value="Unassembled WGS sequence"/>
</dbReference>
<comment type="caution">
    <text evidence="1">The sequence shown here is derived from an EMBL/GenBank/DDBJ whole genome shotgun (WGS) entry which is preliminary data.</text>
</comment>
<sequence>MRGIDCTSLLHVARNLKLHPRSADPLHLALPVCCTCCLCNQNSIKFWVTTPSVVTITARTGALVAFPCGLLCPSATFPED</sequence>
<organism evidence="1 2">
    <name type="scientific">Fusarium euwallaceae</name>
    <dbReference type="NCBI Taxonomy" id="1147111"/>
    <lineage>
        <taxon>Eukaryota</taxon>
        <taxon>Fungi</taxon>
        <taxon>Dikarya</taxon>
        <taxon>Ascomycota</taxon>
        <taxon>Pezizomycotina</taxon>
        <taxon>Sordariomycetes</taxon>
        <taxon>Hypocreomycetidae</taxon>
        <taxon>Hypocreales</taxon>
        <taxon>Nectriaceae</taxon>
        <taxon>Fusarium</taxon>
        <taxon>Fusarium solani species complex</taxon>
    </lineage>
</organism>
<evidence type="ECO:0000313" key="1">
    <source>
        <dbReference type="EMBL" id="RTE72980.1"/>
    </source>
</evidence>
<reference evidence="1 2" key="1">
    <citation type="submission" date="2017-06" db="EMBL/GenBank/DDBJ databases">
        <title>Comparative genomic analysis of Ambrosia Fusariam Clade fungi.</title>
        <authorList>
            <person name="Stajich J.E."/>
            <person name="Carrillo J."/>
            <person name="Kijimoto T."/>
            <person name="Eskalen A."/>
            <person name="O'Donnell K."/>
            <person name="Kasson M."/>
        </authorList>
    </citation>
    <scope>NUCLEOTIDE SEQUENCE [LARGE SCALE GENOMIC DNA]</scope>
    <source>
        <strain evidence="1 2">UCR1854</strain>
    </source>
</reference>
<keyword evidence="2" id="KW-1185">Reference proteome</keyword>
<gene>
    <name evidence="1" type="ORF">BHE90_012578</name>
</gene>
<proteinExistence type="predicted"/>
<accession>A0A430LBE2</accession>